<evidence type="ECO:0000313" key="1">
    <source>
        <dbReference type="EMBL" id="GAH79975.1"/>
    </source>
</evidence>
<protein>
    <submittedName>
        <fullName evidence="1">Uncharacterized protein</fullName>
    </submittedName>
</protein>
<proteinExistence type="predicted"/>
<accession>X1JEQ2</accession>
<comment type="caution">
    <text evidence="1">The sequence shown here is derived from an EMBL/GenBank/DDBJ whole genome shotgun (WGS) entry which is preliminary data.</text>
</comment>
<reference evidence="1" key="1">
    <citation type="journal article" date="2014" name="Front. Microbiol.">
        <title>High frequency of phylogenetically diverse reductive dehalogenase-homologous genes in deep subseafloor sedimentary metagenomes.</title>
        <authorList>
            <person name="Kawai M."/>
            <person name="Futagami T."/>
            <person name="Toyoda A."/>
            <person name="Takaki Y."/>
            <person name="Nishi S."/>
            <person name="Hori S."/>
            <person name="Arai W."/>
            <person name="Tsubouchi T."/>
            <person name="Morono Y."/>
            <person name="Uchiyama I."/>
            <person name="Ito T."/>
            <person name="Fujiyama A."/>
            <person name="Inagaki F."/>
            <person name="Takami H."/>
        </authorList>
    </citation>
    <scope>NUCLEOTIDE SEQUENCE</scope>
    <source>
        <strain evidence="1">Expedition CK06-06</strain>
    </source>
</reference>
<sequence>MHHIVLPSNLKAMHCVEFAEALASELTRLGQPADVQYCPTLTGAPFLAAGDICWVLLPMATRSFERCEGVKYVLEQGERIPSENNTSPSSQSNLKRIRKVLPLYDWYFESRPSRLEYMRARGYRVAGYLPVGYHPLFDRRKDFEKLFPEPEWDVVFVGTVSPRRYACLQQLAKRFRVCPRA</sequence>
<organism evidence="1">
    <name type="scientific">marine sediment metagenome</name>
    <dbReference type="NCBI Taxonomy" id="412755"/>
    <lineage>
        <taxon>unclassified sequences</taxon>
        <taxon>metagenomes</taxon>
        <taxon>ecological metagenomes</taxon>
    </lineage>
</organism>
<name>X1JEQ2_9ZZZZ</name>
<dbReference type="EMBL" id="BARU01040655">
    <property type="protein sequence ID" value="GAH79975.1"/>
    <property type="molecule type" value="Genomic_DNA"/>
</dbReference>
<dbReference type="AlphaFoldDB" id="X1JEQ2"/>
<feature type="non-terminal residue" evidence="1">
    <location>
        <position position="181"/>
    </location>
</feature>
<gene>
    <name evidence="1" type="ORF">S03H2_62822</name>
</gene>